<accession>A0A660SER2</accession>
<dbReference type="NCBIfam" id="NF002378">
    <property type="entry name" value="PRK01372.1"/>
    <property type="match status" value="1"/>
</dbReference>
<feature type="active site" evidence="11">
    <location>
        <position position="22"/>
    </location>
</feature>
<dbReference type="InterPro" id="IPR011127">
    <property type="entry name" value="Dala_Dala_lig_N"/>
</dbReference>
<evidence type="ECO:0000313" key="16">
    <source>
        <dbReference type="Proteomes" id="UP000268469"/>
    </source>
</evidence>
<comment type="caution">
    <text evidence="15">The sequence shown here is derived from an EMBL/GenBank/DDBJ whole genome shotgun (WGS) entry which is preliminary data.</text>
</comment>
<dbReference type="InterPro" id="IPR013815">
    <property type="entry name" value="ATP_grasp_subdomain_1"/>
</dbReference>
<dbReference type="GO" id="GO:0008360">
    <property type="term" value="P:regulation of cell shape"/>
    <property type="evidence" value="ECO:0007669"/>
    <property type="project" value="UniProtKB-KW"/>
</dbReference>
<comment type="catalytic activity">
    <reaction evidence="10">
        <text>2 D-alanine + ATP = D-alanyl-D-alanine + ADP + phosphate + H(+)</text>
        <dbReference type="Rhea" id="RHEA:11224"/>
        <dbReference type="ChEBI" id="CHEBI:15378"/>
        <dbReference type="ChEBI" id="CHEBI:30616"/>
        <dbReference type="ChEBI" id="CHEBI:43474"/>
        <dbReference type="ChEBI" id="CHEBI:57416"/>
        <dbReference type="ChEBI" id="CHEBI:57822"/>
        <dbReference type="ChEBI" id="CHEBI:456216"/>
        <dbReference type="EC" id="6.3.2.4"/>
    </reaction>
</comment>
<evidence type="ECO:0000256" key="6">
    <source>
        <dbReference type="ARBA" id="ARBA00022840"/>
    </source>
</evidence>
<feature type="active site" evidence="11">
    <location>
        <position position="285"/>
    </location>
</feature>
<dbReference type="InterPro" id="IPR011095">
    <property type="entry name" value="Dala_Dala_lig_C"/>
</dbReference>
<dbReference type="GO" id="GO:0008716">
    <property type="term" value="F:D-alanine-D-alanine ligase activity"/>
    <property type="evidence" value="ECO:0007669"/>
    <property type="project" value="UniProtKB-UniRule"/>
</dbReference>
<dbReference type="InterPro" id="IPR000291">
    <property type="entry name" value="D-Ala_lig_Van_CS"/>
</dbReference>
<comment type="similarity">
    <text evidence="2 10">Belongs to the D-alanine--D-alanine ligase family.</text>
</comment>
<dbReference type="Gene3D" id="3.30.1490.20">
    <property type="entry name" value="ATP-grasp fold, A domain"/>
    <property type="match status" value="1"/>
</dbReference>
<keyword evidence="8 10" id="KW-0573">Peptidoglycan synthesis</keyword>
<dbReference type="Proteomes" id="UP000268469">
    <property type="component" value="Unassembled WGS sequence"/>
</dbReference>
<evidence type="ECO:0000256" key="12">
    <source>
        <dbReference type="PIRSR" id="PIRSR039102-3"/>
    </source>
</evidence>
<dbReference type="PANTHER" id="PTHR23132:SF23">
    <property type="entry name" value="D-ALANINE--D-ALANINE LIGASE B"/>
    <property type="match status" value="1"/>
</dbReference>
<dbReference type="SUPFAM" id="SSF56059">
    <property type="entry name" value="Glutathione synthetase ATP-binding domain-like"/>
    <property type="match status" value="1"/>
</dbReference>
<dbReference type="UniPathway" id="UPA00219"/>
<keyword evidence="4 10" id="KW-0436">Ligase</keyword>
<evidence type="ECO:0000256" key="3">
    <source>
        <dbReference type="ARBA" id="ARBA00022490"/>
    </source>
</evidence>
<protein>
    <recommendedName>
        <fullName evidence="10">D-alanine--D-alanine ligase</fullName>
        <ecNumber evidence="10">6.3.2.4</ecNumber>
    </recommendedName>
    <alternativeName>
        <fullName evidence="10">D-Ala-D-Ala ligase</fullName>
    </alternativeName>
    <alternativeName>
        <fullName evidence="10">D-alanylalanine synthetase</fullName>
    </alternativeName>
</protein>
<keyword evidence="7 10" id="KW-0133">Cell shape</keyword>
<evidence type="ECO:0000313" key="15">
    <source>
        <dbReference type="EMBL" id="RKX69279.1"/>
    </source>
</evidence>
<organism evidence="15 16">
    <name type="scientific">candidate division WOR-3 bacterium</name>
    <dbReference type="NCBI Taxonomy" id="2052148"/>
    <lineage>
        <taxon>Bacteria</taxon>
        <taxon>Bacteria division WOR-3</taxon>
    </lineage>
</organism>
<keyword evidence="12" id="KW-0464">Manganese</keyword>
<evidence type="ECO:0000259" key="14">
    <source>
        <dbReference type="PROSITE" id="PS50975"/>
    </source>
</evidence>
<dbReference type="HAMAP" id="MF_00047">
    <property type="entry name" value="Dala_Dala_lig"/>
    <property type="match status" value="1"/>
</dbReference>
<dbReference type="AlphaFoldDB" id="A0A660SER2"/>
<dbReference type="Gene3D" id="3.30.470.20">
    <property type="entry name" value="ATP-grasp fold, B domain"/>
    <property type="match status" value="1"/>
</dbReference>
<evidence type="ECO:0000256" key="5">
    <source>
        <dbReference type="ARBA" id="ARBA00022741"/>
    </source>
</evidence>
<feature type="binding site" evidence="12">
    <location>
        <position position="276"/>
    </location>
    <ligand>
        <name>Mg(2+)</name>
        <dbReference type="ChEBI" id="CHEBI:18420"/>
        <label>2</label>
    </ligand>
</feature>
<keyword evidence="5 13" id="KW-0547">Nucleotide-binding</keyword>
<dbReference type="Pfam" id="PF01820">
    <property type="entry name" value="Dala_Dala_lig_N"/>
    <property type="match status" value="1"/>
</dbReference>
<keyword evidence="12" id="KW-0460">Magnesium</keyword>
<reference evidence="15 16" key="1">
    <citation type="submission" date="2018-06" db="EMBL/GenBank/DDBJ databases">
        <title>Extensive metabolic versatility and redundancy in microbially diverse, dynamic hydrothermal sediments.</title>
        <authorList>
            <person name="Dombrowski N."/>
            <person name="Teske A."/>
            <person name="Baker B.J."/>
        </authorList>
    </citation>
    <scope>NUCLEOTIDE SEQUENCE [LARGE SCALE GENOMIC DNA]</scope>
    <source>
        <strain evidence="15">B36_G15</strain>
    </source>
</reference>
<dbReference type="GO" id="GO:0046872">
    <property type="term" value="F:metal ion binding"/>
    <property type="evidence" value="ECO:0007669"/>
    <property type="project" value="UniProtKB-KW"/>
</dbReference>
<evidence type="ECO:0000256" key="11">
    <source>
        <dbReference type="PIRSR" id="PIRSR039102-1"/>
    </source>
</evidence>
<feature type="binding site" evidence="12">
    <location>
        <position position="274"/>
    </location>
    <ligand>
        <name>Mg(2+)</name>
        <dbReference type="ChEBI" id="CHEBI:18420"/>
        <label>2</label>
    </ligand>
</feature>
<evidence type="ECO:0000256" key="4">
    <source>
        <dbReference type="ARBA" id="ARBA00022598"/>
    </source>
</evidence>
<keyword evidence="3 10" id="KW-0963">Cytoplasm</keyword>
<dbReference type="PROSITE" id="PS00844">
    <property type="entry name" value="DALA_DALA_LIGASE_2"/>
    <property type="match status" value="1"/>
</dbReference>
<keyword evidence="6 13" id="KW-0067">ATP-binding</keyword>
<evidence type="ECO:0000256" key="10">
    <source>
        <dbReference type="HAMAP-Rule" id="MF_00047"/>
    </source>
</evidence>
<dbReference type="EMBL" id="QNBE01000094">
    <property type="protein sequence ID" value="RKX69279.1"/>
    <property type="molecule type" value="Genomic_DNA"/>
</dbReference>
<comment type="subcellular location">
    <subcellularLocation>
        <location evidence="1 10">Cytoplasm</location>
    </subcellularLocation>
</comment>
<evidence type="ECO:0000256" key="1">
    <source>
        <dbReference type="ARBA" id="ARBA00004496"/>
    </source>
</evidence>
<comment type="cofactor">
    <cofactor evidence="12">
        <name>Mg(2+)</name>
        <dbReference type="ChEBI" id="CHEBI:18420"/>
    </cofactor>
    <cofactor evidence="12">
        <name>Mn(2+)</name>
        <dbReference type="ChEBI" id="CHEBI:29035"/>
    </cofactor>
    <text evidence="12">Binds 2 magnesium or manganese ions per subunit.</text>
</comment>
<dbReference type="GO" id="GO:0005524">
    <property type="term" value="F:ATP binding"/>
    <property type="evidence" value="ECO:0007669"/>
    <property type="project" value="UniProtKB-UniRule"/>
</dbReference>
<dbReference type="GO" id="GO:0009252">
    <property type="term" value="P:peptidoglycan biosynthetic process"/>
    <property type="evidence" value="ECO:0007669"/>
    <property type="project" value="UniProtKB-UniRule"/>
</dbReference>
<evidence type="ECO:0000256" key="13">
    <source>
        <dbReference type="PROSITE-ProRule" id="PRU00409"/>
    </source>
</evidence>
<feature type="binding site" evidence="12">
    <location>
        <position position="261"/>
    </location>
    <ligand>
        <name>Mg(2+)</name>
        <dbReference type="ChEBI" id="CHEBI:18420"/>
        <label>1</label>
    </ligand>
</feature>
<dbReference type="PIRSF" id="PIRSF039102">
    <property type="entry name" value="Ddl/VanB"/>
    <property type="match status" value="1"/>
</dbReference>
<feature type="binding site" evidence="12">
    <location>
        <position position="274"/>
    </location>
    <ligand>
        <name>Mg(2+)</name>
        <dbReference type="ChEBI" id="CHEBI:18420"/>
        <label>1</label>
    </ligand>
</feature>
<dbReference type="Gene3D" id="3.40.50.20">
    <property type="match status" value="1"/>
</dbReference>
<dbReference type="Pfam" id="PF07478">
    <property type="entry name" value="Dala_Dala_lig_C"/>
    <property type="match status" value="1"/>
</dbReference>
<sequence length="314" mass="34879">MDIISRFKEKTIGVIMGGWSSEREISLISGRAIARALRGVGLKVKEIDFTPEVVSQIPELGIDVAFIILHGRPGEDGTVQGLFELYGIPYTGSGVEASAIGMDKIMTKRLFRYYRIPTPDYIYDPFHPVEKIAPGVASRLGFPIVIKPRSEGSSVGIEIVHDLDELVEKGRGLKEKFGDIFFEEYIKGMIATVGVLDEKALPILEINPKKEPFYDYKAKYTEGETEYIVPARITAKKTKKIQETALKAHRAIGCYGFSRVDLIFGDDGRPYFLEVNTLPGMTEGSNLPLEARAVGIDYQGVCLSMLSTALRWFS</sequence>
<dbReference type="PANTHER" id="PTHR23132">
    <property type="entry name" value="D-ALANINE--D-ALANINE LIGASE"/>
    <property type="match status" value="1"/>
</dbReference>
<evidence type="ECO:0000256" key="7">
    <source>
        <dbReference type="ARBA" id="ARBA00022960"/>
    </source>
</evidence>
<evidence type="ECO:0000256" key="9">
    <source>
        <dbReference type="ARBA" id="ARBA00023316"/>
    </source>
</evidence>
<dbReference type="PROSITE" id="PS00843">
    <property type="entry name" value="DALA_DALA_LIGASE_1"/>
    <property type="match status" value="1"/>
</dbReference>
<gene>
    <name evidence="10" type="primary">ddl</name>
    <name evidence="15" type="ORF">DRP53_08665</name>
</gene>
<dbReference type="GO" id="GO:0071555">
    <property type="term" value="P:cell wall organization"/>
    <property type="evidence" value="ECO:0007669"/>
    <property type="project" value="UniProtKB-KW"/>
</dbReference>
<dbReference type="InterPro" id="IPR011761">
    <property type="entry name" value="ATP-grasp"/>
</dbReference>
<dbReference type="PROSITE" id="PS50975">
    <property type="entry name" value="ATP_GRASP"/>
    <property type="match status" value="1"/>
</dbReference>
<comment type="pathway">
    <text evidence="10">Cell wall biogenesis; peptidoglycan biosynthesis.</text>
</comment>
<feature type="active site" evidence="11">
    <location>
        <position position="153"/>
    </location>
</feature>
<proteinExistence type="inferred from homology"/>
<dbReference type="InterPro" id="IPR005905">
    <property type="entry name" value="D_ala_D_ala"/>
</dbReference>
<dbReference type="InterPro" id="IPR016185">
    <property type="entry name" value="PreATP-grasp_dom_sf"/>
</dbReference>
<dbReference type="GO" id="GO:0005737">
    <property type="term" value="C:cytoplasm"/>
    <property type="evidence" value="ECO:0007669"/>
    <property type="project" value="UniProtKB-SubCell"/>
</dbReference>
<dbReference type="NCBIfam" id="TIGR01205">
    <property type="entry name" value="D_ala_D_alaTIGR"/>
    <property type="match status" value="1"/>
</dbReference>
<evidence type="ECO:0000256" key="8">
    <source>
        <dbReference type="ARBA" id="ARBA00022984"/>
    </source>
</evidence>
<dbReference type="SUPFAM" id="SSF52440">
    <property type="entry name" value="PreATP-grasp domain"/>
    <property type="match status" value="1"/>
</dbReference>
<evidence type="ECO:0000256" key="2">
    <source>
        <dbReference type="ARBA" id="ARBA00010871"/>
    </source>
</evidence>
<keyword evidence="9 10" id="KW-0961">Cell wall biogenesis/degradation</keyword>
<dbReference type="EC" id="6.3.2.4" evidence="10"/>
<feature type="domain" description="ATP-grasp" evidence="14">
    <location>
        <begin position="108"/>
        <end position="307"/>
    </location>
</feature>
<name>A0A660SER2_UNCW3</name>
<keyword evidence="12" id="KW-0479">Metal-binding</keyword>
<comment type="function">
    <text evidence="10">Cell wall formation.</text>
</comment>